<evidence type="ECO:0000256" key="4">
    <source>
        <dbReference type="ARBA" id="ARBA00022801"/>
    </source>
</evidence>
<dbReference type="OrthoDB" id="9809354at2"/>
<dbReference type="InterPro" id="IPR048816">
    <property type="entry name" value="Peptidase_M17_N_1"/>
</dbReference>
<dbReference type="Pfam" id="PF00883">
    <property type="entry name" value="Peptidase_M17"/>
    <property type="match status" value="1"/>
</dbReference>
<dbReference type="Gene3D" id="3.40.220.10">
    <property type="entry name" value="Leucine Aminopeptidase, subunit E, domain 1"/>
    <property type="match status" value="1"/>
</dbReference>
<dbReference type="PROSITE" id="PS00631">
    <property type="entry name" value="CYTOSOL_AP"/>
    <property type="match status" value="1"/>
</dbReference>
<gene>
    <name evidence="7" type="ORF">SAMN05421742_104189</name>
</gene>
<evidence type="ECO:0000256" key="2">
    <source>
        <dbReference type="ARBA" id="ARBA00022438"/>
    </source>
</evidence>
<sequence>MTAHPAFLETLTRRLGALPLSEAEDAPPLPLSGVATDELGRWLIGQTPRQRTWIEANGFTAEAGQLLALPDGEGRLAGRLFGLGEGDDPWLLAALPGRLGGGLHALDPDTERRLGARFGSTGAGATWSAIAWALGSYRPAAAEGTGGGGAAPRLVWPAAADRGRVCRVLRAATLVRDLVNLPAEELGPAELTAVARAVLEPLGVGVHETVGDDLLAAGYPAIHAVGRASSRPPRLLDLAWGDPRHPHLTLVGKGVCFDTGGLNLKPAAGMRWMKKDMGGAAHALGLALMIVEAGLPVRLRVLIPAVDNAVAGNALRPGDVVPTRAGKTVEIGNTDAEGRVILADALAEAAADDPHLLIDLATLTGAARVALGPEVVPFYTPDDDLAEALAGHARATHDPLWRMPLWPGYRKLLDSRSADLTNAPDSPFAGSLTAALFLAEFVGPKTPWLHLDLFAWSPCARPGYPEGGADQGLRALADLIQSRYG</sequence>
<protein>
    <submittedName>
        <fullName evidence="7">Leucyl aminopeptidase</fullName>
    </submittedName>
</protein>
<keyword evidence="4" id="KW-0378">Hydrolase</keyword>
<dbReference type="CDD" id="cd00433">
    <property type="entry name" value="Peptidase_M17"/>
    <property type="match status" value="1"/>
</dbReference>
<dbReference type="GO" id="GO:0070006">
    <property type="term" value="F:metalloaminopeptidase activity"/>
    <property type="evidence" value="ECO:0007669"/>
    <property type="project" value="InterPro"/>
</dbReference>
<keyword evidence="3" id="KW-0645">Protease</keyword>
<comment type="similarity">
    <text evidence="1">Belongs to the peptidase M17 family.</text>
</comment>
<dbReference type="InterPro" id="IPR011356">
    <property type="entry name" value="Leucine_aapep/pepB"/>
</dbReference>
<dbReference type="GO" id="GO:0006508">
    <property type="term" value="P:proteolysis"/>
    <property type="evidence" value="ECO:0007669"/>
    <property type="project" value="UniProtKB-KW"/>
</dbReference>
<dbReference type="AlphaFoldDB" id="A0A1G7ZSF1"/>
<dbReference type="Pfam" id="PF21337">
    <property type="entry name" value="Peptidase_M17_N_1"/>
    <property type="match status" value="1"/>
</dbReference>
<dbReference type="RefSeq" id="WP_092617994.1">
    <property type="nucleotide sequence ID" value="NZ_FNCV01000004.1"/>
</dbReference>
<dbReference type="Gene3D" id="3.40.630.10">
    <property type="entry name" value="Zn peptidases"/>
    <property type="match status" value="1"/>
</dbReference>
<dbReference type="GO" id="GO:0005737">
    <property type="term" value="C:cytoplasm"/>
    <property type="evidence" value="ECO:0007669"/>
    <property type="project" value="InterPro"/>
</dbReference>
<dbReference type="InterPro" id="IPR043472">
    <property type="entry name" value="Macro_dom-like"/>
</dbReference>
<dbReference type="SUPFAM" id="SSF53187">
    <property type="entry name" value="Zn-dependent exopeptidases"/>
    <property type="match status" value="1"/>
</dbReference>
<evidence type="ECO:0000313" key="8">
    <source>
        <dbReference type="Proteomes" id="UP000217076"/>
    </source>
</evidence>
<feature type="domain" description="Cytosol aminopeptidase" evidence="6">
    <location>
        <begin position="333"/>
        <end position="340"/>
    </location>
</feature>
<evidence type="ECO:0000256" key="1">
    <source>
        <dbReference type="ARBA" id="ARBA00009528"/>
    </source>
</evidence>
<dbReference type="PRINTS" id="PR00481">
    <property type="entry name" value="LAMNOPPTDASE"/>
</dbReference>
<evidence type="ECO:0000313" key="7">
    <source>
        <dbReference type="EMBL" id="SDH11040.1"/>
    </source>
</evidence>
<dbReference type="GO" id="GO:0030145">
    <property type="term" value="F:manganese ion binding"/>
    <property type="evidence" value="ECO:0007669"/>
    <property type="project" value="InterPro"/>
</dbReference>
<dbReference type="EMBL" id="FNCV01000004">
    <property type="protein sequence ID" value="SDH11040.1"/>
    <property type="molecule type" value="Genomic_DNA"/>
</dbReference>
<evidence type="ECO:0000259" key="6">
    <source>
        <dbReference type="PROSITE" id="PS00631"/>
    </source>
</evidence>
<dbReference type="PANTHER" id="PTHR11963">
    <property type="entry name" value="LEUCINE AMINOPEPTIDASE-RELATED"/>
    <property type="match status" value="1"/>
</dbReference>
<dbReference type="STRING" id="83401.SAMN05421742_104189"/>
<reference evidence="8" key="1">
    <citation type="submission" date="2016-10" db="EMBL/GenBank/DDBJ databases">
        <authorList>
            <person name="Varghese N."/>
            <person name="Submissions S."/>
        </authorList>
    </citation>
    <scope>NUCLEOTIDE SEQUENCE [LARGE SCALE GENOMIC DNA]</scope>
    <source>
        <strain evidence="8">930I</strain>
    </source>
</reference>
<accession>A0A1G7ZSF1</accession>
<organism evidence="7 8">
    <name type="scientific">Roseospirillum parvum</name>
    <dbReference type="NCBI Taxonomy" id="83401"/>
    <lineage>
        <taxon>Bacteria</taxon>
        <taxon>Pseudomonadati</taxon>
        <taxon>Pseudomonadota</taxon>
        <taxon>Alphaproteobacteria</taxon>
        <taxon>Rhodospirillales</taxon>
        <taxon>Rhodospirillaceae</taxon>
        <taxon>Roseospirillum</taxon>
    </lineage>
</organism>
<evidence type="ECO:0000256" key="3">
    <source>
        <dbReference type="ARBA" id="ARBA00022670"/>
    </source>
</evidence>
<evidence type="ECO:0000256" key="5">
    <source>
        <dbReference type="ARBA" id="ARBA00023211"/>
    </source>
</evidence>
<dbReference type="InterPro" id="IPR000819">
    <property type="entry name" value="Peptidase_M17_C"/>
</dbReference>
<keyword evidence="5" id="KW-0464">Manganese</keyword>
<keyword evidence="8" id="KW-1185">Reference proteome</keyword>
<keyword evidence="2 7" id="KW-0031">Aminopeptidase</keyword>
<proteinExistence type="inferred from homology"/>
<dbReference type="PANTHER" id="PTHR11963:SF20">
    <property type="entry name" value="PEPTIDASE B"/>
    <property type="match status" value="1"/>
</dbReference>
<dbReference type="Proteomes" id="UP000217076">
    <property type="component" value="Unassembled WGS sequence"/>
</dbReference>
<name>A0A1G7ZSF1_9PROT</name>